<dbReference type="Proteomes" id="UP001465153">
    <property type="component" value="Unassembled WGS sequence"/>
</dbReference>
<gene>
    <name evidence="2" type="ORF">NBRC116591_31140</name>
</gene>
<keyword evidence="3" id="KW-1185">Reference proteome</keyword>
<dbReference type="EMBL" id="BAABWN010000010">
    <property type="protein sequence ID" value="GAA6169303.1"/>
    <property type="molecule type" value="Genomic_DNA"/>
</dbReference>
<name>A0ABQ0ACC2_9GAMM</name>
<keyword evidence="1" id="KW-1133">Transmembrane helix</keyword>
<keyword evidence="1" id="KW-0812">Transmembrane</keyword>
<feature type="transmembrane region" description="Helical" evidence="1">
    <location>
        <begin position="45"/>
        <end position="65"/>
    </location>
</feature>
<proteinExistence type="predicted"/>
<keyword evidence="1" id="KW-0472">Membrane</keyword>
<evidence type="ECO:0000313" key="3">
    <source>
        <dbReference type="Proteomes" id="UP001465153"/>
    </source>
</evidence>
<comment type="caution">
    <text evidence="2">The sequence shown here is derived from an EMBL/GenBank/DDBJ whole genome shotgun (WGS) entry which is preliminary data.</text>
</comment>
<reference evidence="2 3" key="1">
    <citation type="submission" date="2024-04" db="EMBL/GenBank/DDBJ databases">
        <title>Draft genome sequence of Sessilibacter corallicola NBRC 116591.</title>
        <authorList>
            <person name="Miyakawa T."/>
            <person name="Kusuya Y."/>
            <person name="Miura T."/>
        </authorList>
    </citation>
    <scope>NUCLEOTIDE SEQUENCE [LARGE SCALE GENOMIC DNA]</scope>
    <source>
        <strain evidence="2 3">KU-00831-HH</strain>
    </source>
</reference>
<evidence type="ECO:0000256" key="1">
    <source>
        <dbReference type="SAM" id="Phobius"/>
    </source>
</evidence>
<evidence type="ECO:0000313" key="2">
    <source>
        <dbReference type="EMBL" id="GAA6169303.1"/>
    </source>
</evidence>
<organism evidence="2 3">
    <name type="scientific">Sessilibacter corallicola</name>
    <dbReference type="NCBI Taxonomy" id="2904075"/>
    <lineage>
        <taxon>Bacteria</taxon>
        <taxon>Pseudomonadati</taxon>
        <taxon>Pseudomonadota</taxon>
        <taxon>Gammaproteobacteria</taxon>
        <taxon>Cellvibrionales</taxon>
        <taxon>Cellvibrionaceae</taxon>
        <taxon>Sessilibacter</taxon>
    </lineage>
</organism>
<protein>
    <submittedName>
        <fullName evidence="2">Uncharacterized protein</fullName>
    </submittedName>
</protein>
<sequence length="79" mass="9400">MKYLVATIILFFAMFSGWFFSAKYLEPVILRVFAPETHDRYLDIWFSIFTIIEIVIVIIYAVYVYKTYKSKTNLTKPSN</sequence>
<accession>A0ABQ0ACC2</accession>